<evidence type="ECO:0000313" key="1">
    <source>
        <dbReference type="EMBL" id="KHA75024.1"/>
    </source>
</evidence>
<comment type="caution">
    <text evidence="1">The sequence shown here is derived from an EMBL/GenBank/DDBJ whole genome shotgun (WGS) entry which is preliminary data.</text>
</comment>
<dbReference type="AlphaFoldDB" id="A0A0A6DKI5"/>
<sequence>MAKIQGITDMLGIFPCLGSGRKRRRLSSDEVKLVERYRELSENDRIAMRYLVDAMRSVSRF</sequence>
<dbReference type="OrthoDB" id="6996292at2"/>
<accession>A0A0A6DKI5</accession>
<dbReference type="EMBL" id="JSFK01000001">
    <property type="protein sequence ID" value="KHA75024.1"/>
    <property type="molecule type" value="Genomic_DNA"/>
</dbReference>
<evidence type="ECO:0000313" key="2">
    <source>
        <dbReference type="Proteomes" id="UP000030564"/>
    </source>
</evidence>
<organism evidence="1 2">
    <name type="scientific">Pseudomonas chlororaphis</name>
    <dbReference type="NCBI Taxonomy" id="587753"/>
    <lineage>
        <taxon>Bacteria</taxon>
        <taxon>Pseudomonadati</taxon>
        <taxon>Pseudomonadota</taxon>
        <taxon>Gammaproteobacteria</taxon>
        <taxon>Pseudomonadales</taxon>
        <taxon>Pseudomonadaceae</taxon>
        <taxon>Pseudomonas</taxon>
    </lineage>
</organism>
<name>A0A0A6DKI5_9PSED</name>
<protein>
    <submittedName>
        <fullName evidence="1">Uncharacterized protein</fullName>
    </submittedName>
</protein>
<gene>
    <name evidence="1" type="ORF">NZ35_01730</name>
</gene>
<reference evidence="1 2" key="1">
    <citation type="submission" date="2014-10" db="EMBL/GenBank/DDBJ databases">
        <title>Draft genome sequence of Pseudomonas chlororaphis EA105.</title>
        <authorList>
            <person name="McCully L.M."/>
            <person name="Bitzer A.S."/>
            <person name="Spence C."/>
            <person name="Bais H."/>
            <person name="Silby M.W."/>
        </authorList>
    </citation>
    <scope>NUCLEOTIDE SEQUENCE [LARGE SCALE GENOMIC DNA]</scope>
    <source>
        <strain evidence="1 2">EA105</strain>
    </source>
</reference>
<dbReference type="PATRIC" id="fig|587753.9.peg.352"/>
<dbReference type="Proteomes" id="UP000030564">
    <property type="component" value="Unassembled WGS sequence"/>
</dbReference>
<proteinExistence type="predicted"/>